<dbReference type="InterPro" id="IPR050297">
    <property type="entry name" value="LipidA_mod_glycosyltrf_83"/>
</dbReference>
<dbReference type="GO" id="GO:0009103">
    <property type="term" value="P:lipopolysaccharide biosynthetic process"/>
    <property type="evidence" value="ECO:0007669"/>
    <property type="project" value="UniProtKB-ARBA"/>
</dbReference>
<dbReference type="PANTHER" id="PTHR33908">
    <property type="entry name" value="MANNOSYLTRANSFERASE YKCB-RELATED"/>
    <property type="match status" value="1"/>
</dbReference>
<evidence type="ECO:0000256" key="2">
    <source>
        <dbReference type="ARBA" id="ARBA00022475"/>
    </source>
</evidence>
<dbReference type="EMBL" id="PEXA01000022">
    <property type="protein sequence ID" value="PIU33314.1"/>
    <property type="molecule type" value="Genomic_DNA"/>
</dbReference>
<dbReference type="AlphaFoldDB" id="A0A2M6YQB9"/>
<evidence type="ECO:0000313" key="10">
    <source>
        <dbReference type="EMBL" id="PIU33314.1"/>
    </source>
</evidence>
<dbReference type="Pfam" id="PF13231">
    <property type="entry name" value="PMT_2"/>
    <property type="match status" value="1"/>
</dbReference>
<accession>A0A2M6YQB9</accession>
<dbReference type="GO" id="GO:0005886">
    <property type="term" value="C:plasma membrane"/>
    <property type="evidence" value="ECO:0007669"/>
    <property type="project" value="UniProtKB-SubCell"/>
</dbReference>
<keyword evidence="4" id="KW-0808">Transferase</keyword>
<dbReference type="InterPro" id="IPR038731">
    <property type="entry name" value="RgtA/B/C-like"/>
</dbReference>
<comment type="caution">
    <text evidence="10">The sequence shown here is derived from an EMBL/GenBank/DDBJ whole genome shotgun (WGS) entry which is preliminary data.</text>
</comment>
<feature type="transmembrane region" description="Helical" evidence="8">
    <location>
        <begin position="365"/>
        <end position="385"/>
    </location>
</feature>
<name>A0A2M6YQB9_9BACT</name>
<evidence type="ECO:0000256" key="3">
    <source>
        <dbReference type="ARBA" id="ARBA00022676"/>
    </source>
</evidence>
<dbReference type="GO" id="GO:0016763">
    <property type="term" value="F:pentosyltransferase activity"/>
    <property type="evidence" value="ECO:0007669"/>
    <property type="project" value="TreeGrafter"/>
</dbReference>
<keyword evidence="2" id="KW-1003">Cell membrane</keyword>
<feature type="transmembrane region" description="Helical" evidence="8">
    <location>
        <begin position="214"/>
        <end position="236"/>
    </location>
</feature>
<feature type="transmembrane region" description="Helical" evidence="8">
    <location>
        <begin position="175"/>
        <end position="202"/>
    </location>
</feature>
<sequence>MRLKKFFKNYILLIIILFLAALLRFYQITNVPPSTQWDETAIGYNAYSILKTGRDEYGQFLPLVFKSFGDYKPGLYIYLTVPSVAIFGLNELAVRIPSALAGIASVWLIYLVSLLLFKKKPLALFISFALAMSPWQMHFSRGGWEANLALFLVLLGLLSFLKAEKKPKYLYPSAIAFGLSFLSYQGSKVFVPLLLLGLLIFFFKKIKTLSIKSIIISLFLLFLVASPSFLTILTWGGGRLKTMSLFSYPRSENEIQHILNKDNNNLFYFNLFHSEGLSFVTRFVERYFNHFSGRFLFFEGDWSSLRHGPSYNGVLYLFDFFLILFGLYFLVRLNTRESKFIWFWLFIAPLPAAITRDSIQGVRSLNMVLPLMILVGCGFYQLFLWLQKQKKLFSVCFSLLLVVFYLFSVAYYLEQYFYHYPLQSSKDWQYGYQQIIQKVYPLRNNYQKIVFTSEYGQPYIYWLFYGQYPPSDYQAKARLTENPSGDVGKVEKLDNVEFRSVNFDGDKNLSKSLLIGTEMEIPLEKIDYDKQRILEEIKFLDGKIAFRIVENY</sequence>
<feature type="domain" description="Glycosyltransferase RgtA/B/C/D-like" evidence="9">
    <location>
        <begin position="73"/>
        <end position="226"/>
    </location>
</feature>
<evidence type="ECO:0000256" key="8">
    <source>
        <dbReference type="SAM" id="Phobius"/>
    </source>
</evidence>
<dbReference type="Proteomes" id="UP000229559">
    <property type="component" value="Unassembled WGS sequence"/>
</dbReference>
<keyword evidence="5 8" id="KW-0812">Transmembrane</keyword>
<comment type="subcellular location">
    <subcellularLocation>
        <location evidence="1">Cell membrane</location>
        <topology evidence="1">Multi-pass membrane protein</topology>
    </subcellularLocation>
</comment>
<evidence type="ECO:0000256" key="5">
    <source>
        <dbReference type="ARBA" id="ARBA00022692"/>
    </source>
</evidence>
<dbReference type="PANTHER" id="PTHR33908:SF3">
    <property type="entry name" value="UNDECAPRENYL PHOSPHATE-ALPHA-4-AMINO-4-DEOXY-L-ARABINOSE ARABINOSYL TRANSFERASE"/>
    <property type="match status" value="1"/>
</dbReference>
<evidence type="ECO:0000256" key="6">
    <source>
        <dbReference type="ARBA" id="ARBA00022989"/>
    </source>
</evidence>
<evidence type="ECO:0000256" key="7">
    <source>
        <dbReference type="ARBA" id="ARBA00023136"/>
    </source>
</evidence>
<evidence type="ECO:0000256" key="1">
    <source>
        <dbReference type="ARBA" id="ARBA00004651"/>
    </source>
</evidence>
<feature type="transmembrane region" description="Helical" evidence="8">
    <location>
        <begin position="146"/>
        <end position="163"/>
    </location>
</feature>
<gene>
    <name evidence="10" type="ORF">COT04_00710</name>
</gene>
<dbReference type="GO" id="GO:0010041">
    <property type="term" value="P:response to iron(III) ion"/>
    <property type="evidence" value="ECO:0007669"/>
    <property type="project" value="TreeGrafter"/>
</dbReference>
<keyword evidence="3" id="KW-0328">Glycosyltransferase</keyword>
<keyword evidence="7 8" id="KW-0472">Membrane</keyword>
<protein>
    <recommendedName>
        <fullName evidence="9">Glycosyltransferase RgtA/B/C/D-like domain-containing protein</fullName>
    </recommendedName>
</protein>
<keyword evidence="6 8" id="KW-1133">Transmembrane helix</keyword>
<evidence type="ECO:0000313" key="11">
    <source>
        <dbReference type="Proteomes" id="UP000229559"/>
    </source>
</evidence>
<feature type="transmembrane region" description="Helical" evidence="8">
    <location>
        <begin position="99"/>
        <end position="116"/>
    </location>
</feature>
<reference evidence="11" key="1">
    <citation type="submission" date="2017-09" db="EMBL/GenBank/DDBJ databases">
        <title>Depth-based differentiation of microbial function through sediment-hosted aquifers and enrichment of novel symbionts in the deep terrestrial subsurface.</title>
        <authorList>
            <person name="Probst A.J."/>
            <person name="Ladd B."/>
            <person name="Jarett J.K."/>
            <person name="Geller-Mcgrath D.E."/>
            <person name="Sieber C.M.K."/>
            <person name="Emerson J.B."/>
            <person name="Anantharaman K."/>
            <person name="Thomas B.C."/>
            <person name="Malmstrom R."/>
            <person name="Stieglmeier M."/>
            <person name="Klingl A."/>
            <person name="Woyke T."/>
            <person name="Ryan C.M."/>
            <person name="Banfield J.F."/>
        </authorList>
    </citation>
    <scope>NUCLEOTIDE SEQUENCE [LARGE SCALE GENOMIC DNA]</scope>
</reference>
<evidence type="ECO:0000259" key="9">
    <source>
        <dbReference type="Pfam" id="PF13231"/>
    </source>
</evidence>
<evidence type="ECO:0000256" key="4">
    <source>
        <dbReference type="ARBA" id="ARBA00022679"/>
    </source>
</evidence>
<feature type="transmembrane region" description="Helical" evidence="8">
    <location>
        <begin position="7"/>
        <end position="26"/>
    </location>
</feature>
<feature type="transmembrane region" description="Helical" evidence="8">
    <location>
        <begin position="313"/>
        <end position="331"/>
    </location>
</feature>
<proteinExistence type="predicted"/>
<feature type="transmembrane region" description="Helical" evidence="8">
    <location>
        <begin position="340"/>
        <end position="359"/>
    </location>
</feature>
<organism evidence="10 11">
    <name type="scientific">Candidatus Shapirobacteria bacterium CG07_land_8_20_14_0_80_39_12</name>
    <dbReference type="NCBI Taxonomy" id="1974480"/>
    <lineage>
        <taxon>Bacteria</taxon>
        <taxon>Candidatus Shapironibacteriota</taxon>
    </lineage>
</organism>
<feature type="transmembrane region" description="Helical" evidence="8">
    <location>
        <begin position="392"/>
        <end position="413"/>
    </location>
</feature>